<comment type="caution">
    <text evidence="1">The sequence shown here is derived from an EMBL/GenBank/DDBJ whole genome shotgun (WGS) entry which is preliminary data.</text>
</comment>
<gene>
    <name evidence="1" type="ORF">HPB50_007437</name>
</gene>
<keyword evidence="2" id="KW-1185">Reference proteome</keyword>
<dbReference type="Proteomes" id="UP000821845">
    <property type="component" value="Chromosome 7"/>
</dbReference>
<reference evidence="1" key="1">
    <citation type="submission" date="2020-05" db="EMBL/GenBank/DDBJ databases">
        <title>Large-scale comparative analyses of tick genomes elucidate their genetic diversity and vector capacities.</title>
        <authorList>
            <person name="Jia N."/>
            <person name="Wang J."/>
            <person name="Shi W."/>
            <person name="Du L."/>
            <person name="Sun Y."/>
            <person name="Zhan W."/>
            <person name="Jiang J."/>
            <person name="Wang Q."/>
            <person name="Zhang B."/>
            <person name="Ji P."/>
            <person name="Sakyi L.B."/>
            <person name="Cui X."/>
            <person name="Yuan T."/>
            <person name="Jiang B."/>
            <person name="Yang W."/>
            <person name="Lam T.T.-Y."/>
            <person name="Chang Q."/>
            <person name="Ding S."/>
            <person name="Wang X."/>
            <person name="Zhu J."/>
            <person name="Ruan X."/>
            <person name="Zhao L."/>
            <person name="Wei J."/>
            <person name="Que T."/>
            <person name="Du C."/>
            <person name="Cheng J."/>
            <person name="Dai P."/>
            <person name="Han X."/>
            <person name="Huang E."/>
            <person name="Gao Y."/>
            <person name="Liu J."/>
            <person name="Shao H."/>
            <person name="Ye R."/>
            <person name="Li L."/>
            <person name="Wei W."/>
            <person name="Wang X."/>
            <person name="Wang C."/>
            <person name="Yang T."/>
            <person name="Huo Q."/>
            <person name="Li W."/>
            <person name="Guo W."/>
            <person name="Chen H."/>
            <person name="Zhou L."/>
            <person name="Ni X."/>
            <person name="Tian J."/>
            <person name="Zhou Y."/>
            <person name="Sheng Y."/>
            <person name="Liu T."/>
            <person name="Pan Y."/>
            <person name="Xia L."/>
            <person name="Li J."/>
            <person name="Zhao F."/>
            <person name="Cao W."/>
        </authorList>
    </citation>
    <scope>NUCLEOTIDE SEQUENCE</scope>
    <source>
        <strain evidence="1">Hyas-2018</strain>
    </source>
</reference>
<organism evidence="1 2">
    <name type="scientific">Hyalomma asiaticum</name>
    <name type="common">Tick</name>
    <dbReference type="NCBI Taxonomy" id="266040"/>
    <lineage>
        <taxon>Eukaryota</taxon>
        <taxon>Metazoa</taxon>
        <taxon>Ecdysozoa</taxon>
        <taxon>Arthropoda</taxon>
        <taxon>Chelicerata</taxon>
        <taxon>Arachnida</taxon>
        <taxon>Acari</taxon>
        <taxon>Parasitiformes</taxon>
        <taxon>Ixodida</taxon>
        <taxon>Ixodoidea</taxon>
        <taxon>Ixodidae</taxon>
        <taxon>Hyalomminae</taxon>
        <taxon>Hyalomma</taxon>
    </lineage>
</organism>
<proteinExistence type="predicted"/>
<dbReference type="EMBL" id="CM023487">
    <property type="protein sequence ID" value="KAH6925574.1"/>
    <property type="molecule type" value="Genomic_DNA"/>
</dbReference>
<sequence length="149" mass="17062">MGLEEVISLNQKLALSRDALWAWIEEQSTRDRVELAEERKVPLEDAQLDERARETELMLACERRAEEGEARREEAEREAGAREAELALALEVAAPEERNSLFRIRLLQAQNIARDRASVHVDNASFIDHSASGRRNEFYEEASMPMVVQ</sequence>
<accession>A0ACB7RUQ4</accession>
<name>A0ACB7RUQ4_HYAAI</name>
<protein>
    <submittedName>
        <fullName evidence="1">Uncharacterized protein</fullName>
    </submittedName>
</protein>
<evidence type="ECO:0000313" key="1">
    <source>
        <dbReference type="EMBL" id="KAH6925574.1"/>
    </source>
</evidence>
<evidence type="ECO:0000313" key="2">
    <source>
        <dbReference type="Proteomes" id="UP000821845"/>
    </source>
</evidence>